<sequence length="50" mass="5489">MNEPDPEVDDDGGSPACFAHLLCPECAAVPEDDATVCWRCGTDLPQRRER</sequence>
<gene>
    <name evidence="1" type="ORF">PSU4_08610</name>
</gene>
<organism evidence="1 2">
    <name type="scientific">Pseudonocardia sulfidoxydans NBRC 16205</name>
    <dbReference type="NCBI Taxonomy" id="1223511"/>
    <lineage>
        <taxon>Bacteria</taxon>
        <taxon>Bacillati</taxon>
        <taxon>Actinomycetota</taxon>
        <taxon>Actinomycetes</taxon>
        <taxon>Pseudonocardiales</taxon>
        <taxon>Pseudonocardiaceae</taxon>
        <taxon>Pseudonocardia</taxon>
    </lineage>
</organism>
<protein>
    <submittedName>
        <fullName evidence="1">Uncharacterized protein</fullName>
    </submittedName>
</protein>
<dbReference type="AlphaFoldDB" id="A0A511DBG0"/>
<proteinExistence type="predicted"/>
<dbReference type="EMBL" id="BJVJ01000005">
    <property type="protein sequence ID" value="GEL21907.1"/>
    <property type="molecule type" value="Genomic_DNA"/>
</dbReference>
<accession>A0A511DBG0</accession>
<dbReference type="Proteomes" id="UP000321685">
    <property type="component" value="Unassembled WGS sequence"/>
</dbReference>
<keyword evidence="2" id="KW-1185">Reference proteome</keyword>
<reference evidence="1 2" key="1">
    <citation type="submission" date="2019-07" db="EMBL/GenBank/DDBJ databases">
        <title>Whole genome shotgun sequence of Pseudonocardia sulfidoxydans NBRC 16205.</title>
        <authorList>
            <person name="Hosoyama A."/>
            <person name="Uohara A."/>
            <person name="Ohji S."/>
            <person name="Ichikawa N."/>
        </authorList>
    </citation>
    <scope>NUCLEOTIDE SEQUENCE [LARGE SCALE GENOMIC DNA]</scope>
    <source>
        <strain evidence="1 2">NBRC 16205</strain>
    </source>
</reference>
<evidence type="ECO:0000313" key="2">
    <source>
        <dbReference type="Proteomes" id="UP000321685"/>
    </source>
</evidence>
<name>A0A511DBG0_9PSEU</name>
<comment type="caution">
    <text evidence="1">The sequence shown here is derived from an EMBL/GenBank/DDBJ whole genome shotgun (WGS) entry which is preliminary data.</text>
</comment>
<evidence type="ECO:0000313" key="1">
    <source>
        <dbReference type="EMBL" id="GEL21907.1"/>
    </source>
</evidence>
<dbReference type="RefSeq" id="WP_186816729.1">
    <property type="nucleotide sequence ID" value="NZ_BJVJ01000005.1"/>
</dbReference>